<dbReference type="Gene3D" id="1.10.630.10">
    <property type="entry name" value="Cytochrome P450"/>
    <property type="match status" value="1"/>
</dbReference>
<evidence type="ECO:0000256" key="6">
    <source>
        <dbReference type="SAM" id="SignalP"/>
    </source>
</evidence>
<dbReference type="InterPro" id="IPR050182">
    <property type="entry name" value="Cytochrome_P450_fam2"/>
</dbReference>
<reference evidence="7 8" key="1">
    <citation type="submission" date="2024-02" db="EMBL/GenBank/DDBJ databases">
        <authorList>
            <person name="Daric V."/>
            <person name="Darras S."/>
        </authorList>
    </citation>
    <scope>NUCLEOTIDE SEQUENCE [LARGE SCALE GENOMIC DNA]</scope>
</reference>
<dbReference type="PANTHER" id="PTHR24300:SF397">
    <property type="entry name" value="CYTOCHROME P450 2U1"/>
    <property type="match status" value="1"/>
</dbReference>
<evidence type="ECO:0000256" key="3">
    <source>
        <dbReference type="ARBA" id="ARBA00022723"/>
    </source>
</evidence>
<comment type="caution">
    <text evidence="7">The sequence shown here is derived from an EMBL/GenBank/DDBJ whole genome shotgun (WGS) entry which is preliminary data.</text>
</comment>
<keyword evidence="5" id="KW-0560">Oxidoreductase</keyword>
<dbReference type="Pfam" id="PF00067">
    <property type="entry name" value="p450"/>
    <property type="match status" value="1"/>
</dbReference>
<keyword evidence="8" id="KW-1185">Reference proteome</keyword>
<organism evidence="7 8">
    <name type="scientific">Clavelina lepadiformis</name>
    <name type="common">Light-bulb sea squirt</name>
    <name type="synonym">Ascidia lepadiformis</name>
    <dbReference type="NCBI Taxonomy" id="159417"/>
    <lineage>
        <taxon>Eukaryota</taxon>
        <taxon>Metazoa</taxon>
        <taxon>Chordata</taxon>
        <taxon>Tunicata</taxon>
        <taxon>Ascidiacea</taxon>
        <taxon>Aplousobranchia</taxon>
        <taxon>Clavelinidae</taxon>
        <taxon>Clavelina</taxon>
    </lineage>
</organism>
<proteinExistence type="inferred from homology"/>
<name>A0ABP0GU90_CLALP</name>
<feature type="chain" id="PRO_5045273206" description="Cytochrome P450" evidence="6">
    <location>
        <begin position="22"/>
        <end position="461"/>
    </location>
</feature>
<evidence type="ECO:0000256" key="1">
    <source>
        <dbReference type="ARBA" id="ARBA00001971"/>
    </source>
</evidence>
<dbReference type="PROSITE" id="PS00086">
    <property type="entry name" value="CYTOCHROME_P450"/>
    <property type="match status" value="1"/>
</dbReference>
<dbReference type="InterPro" id="IPR002401">
    <property type="entry name" value="Cyt_P450_E_grp-I"/>
</dbReference>
<protein>
    <recommendedName>
        <fullName evidence="9">Cytochrome P450</fullName>
    </recommendedName>
</protein>
<evidence type="ECO:0000256" key="5">
    <source>
        <dbReference type="RuleBase" id="RU000461"/>
    </source>
</evidence>
<sequence>MYIIVICLVVTLLLLLEKLRGNISNNFPPGSKGFPYFGSFPFMQTHLERTLARWGWERYGSVFYFTTGGKRKVVLNTYEALREGFLKNSESLSSRCFTNHATESILFADYSSKWERQRQLRLLVLKCLKDCNVEELVLQECQTLCQHLKILPQTTMAAGTEMANHITLPTFNIISFLFWGKRLRNDKDDSKIIRQLTYPVYNTRPFSFWKLDQNHNLLRIKTIRRKIRSWKITEEIFSRLSNIDKNASDKCYTHENLENYILDLFIAGTDALATTLHWALVLLAANPLYQTKLQDEIDKVIGNNTSPSMQCLDLMPNTRATLQEVFRVRPVFPLSIPHKAINNVIIGKHAIPKGTTVVANLWAIQNDPTVWNEPEKFCPDRHLDDNGRFVKSDKVIPFSLGPRYCLGSQLSIMHQFLFLTSLLQKFNFELAKDKGTPNLSGSSTIVLAPVDIKLKIKHRQM</sequence>
<accession>A0ABP0GU90</accession>
<dbReference type="EMBL" id="CAWYQH010000141">
    <property type="protein sequence ID" value="CAK8695110.1"/>
    <property type="molecule type" value="Genomic_DNA"/>
</dbReference>
<keyword evidence="6" id="KW-0732">Signal</keyword>
<dbReference type="InterPro" id="IPR017972">
    <property type="entry name" value="Cyt_P450_CS"/>
</dbReference>
<comment type="similarity">
    <text evidence="2 5">Belongs to the cytochrome P450 family.</text>
</comment>
<evidence type="ECO:0000313" key="8">
    <source>
        <dbReference type="Proteomes" id="UP001642483"/>
    </source>
</evidence>
<dbReference type="Proteomes" id="UP001642483">
    <property type="component" value="Unassembled WGS sequence"/>
</dbReference>
<feature type="signal peptide" evidence="6">
    <location>
        <begin position="1"/>
        <end position="21"/>
    </location>
</feature>
<dbReference type="InterPro" id="IPR001128">
    <property type="entry name" value="Cyt_P450"/>
</dbReference>
<gene>
    <name evidence="7" type="ORF">CVLEPA_LOCUS28396</name>
</gene>
<evidence type="ECO:0008006" key="9">
    <source>
        <dbReference type="Google" id="ProtNLM"/>
    </source>
</evidence>
<dbReference type="InterPro" id="IPR036396">
    <property type="entry name" value="Cyt_P450_sf"/>
</dbReference>
<evidence type="ECO:0000256" key="4">
    <source>
        <dbReference type="ARBA" id="ARBA00023004"/>
    </source>
</evidence>
<comment type="cofactor">
    <cofactor evidence="1">
        <name>heme</name>
        <dbReference type="ChEBI" id="CHEBI:30413"/>
    </cofactor>
</comment>
<evidence type="ECO:0000256" key="2">
    <source>
        <dbReference type="ARBA" id="ARBA00010617"/>
    </source>
</evidence>
<keyword evidence="5" id="KW-0349">Heme</keyword>
<dbReference type="PANTHER" id="PTHR24300">
    <property type="entry name" value="CYTOCHROME P450 508A4-RELATED"/>
    <property type="match status" value="1"/>
</dbReference>
<dbReference type="SUPFAM" id="SSF48264">
    <property type="entry name" value="Cytochrome P450"/>
    <property type="match status" value="1"/>
</dbReference>
<dbReference type="PRINTS" id="PR00463">
    <property type="entry name" value="EP450I"/>
</dbReference>
<evidence type="ECO:0000313" key="7">
    <source>
        <dbReference type="EMBL" id="CAK8695110.1"/>
    </source>
</evidence>
<keyword evidence="3 5" id="KW-0479">Metal-binding</keyword>
<keyword evidence="4 5" id="KW-0408">Iron</keyword>
<keyword evidence="5" id="KW-0503">Monooxygenase</keyword>
<dbReference type="PRINTS" id="PR00385">
    <property type="entry name" value="P450"/>
</dbReference>